<reference evidence="9" key="1">
    <citation type="submission" date="2017-11" db="EMBL/GenBank/DDBJ databases">
        <authorList>
            <person name="Lima N.C."/>
            <person name="Parody-Merino A.M."/>
            <person name="Battley P.F."/>
            <person name="Fidler A.E."/>
            <person name="Prosdocimi F."/>
        </authorList>
    </citation>
    <scope>NUCLEOTIDE SEQUENCE [LARGE SCALE GENOMIC DNA]</scope>
</reference>
<dbReference type="AlphaFoldDB" id="A0A2I0TN56"/>
<evidence type="ECO:0000256" key="2">
    <source>
        <dbReference type="ARBA" id="ARBA00022737"/>
    </source>
</evidence>
<evidence type="ECO:0000313" key="8">
    <source>
        <dbReference type="EMBL" id="PKU35163.1"/>
    </source>
</evidence>
<dbReference type="EMBL" id="KZ508470">
    <property type="protein sequence ID" value="PKU35163.1"/>
    <property type="molecule type" value="Genomic_DNA"/>
</dbReference>
<dbReference type="InterPro" id="IPR055297">
    <property type="entry name" value="NEBU/NEBL"/>
</dbReference>
<dbReference type="GO" id="GO:0030018">
    <property type="term" value="C:Z disc"/>
    <property type="evidence" value="ECO:0007669"/>
    <property type="project" value="InterPro"/>
</dbReference>
<sequence>MNVQPCARCGYGVYPAEKINCIDQTWHKACFHCEVCKMMLTVNNFVSHEKKPYCQAHNPKNNAFTSVFETPVNINAKKLSEVVEYKRGHEERVSKFTSVVDTPDILHAKAGGQLSSDVKYHQRYEKEIKGKASHTAGTDVTFARENVDQCGQIKYKKDLSKMKGAAHFHSLTAEDNLVLKQAQSVNKLVSEIAYKSDYKHDGVDYNYPATLTPSYQTTRKLVPLKDVNNFTDFFFL</sequence>
<dbReference type="InterPro" id="IPR000900">
    <property type="entry name" value="Nebulin_repeat"/>
</dbReference>
<evidence type="ECO:0000256" key="6">
    <source>
        <dbReference type="PROSITE-ProRule" id="PRU00125"/>
    </source>
</evidence>
<proteinExistence type="predicted"/>
<accession>A0A2I0TN56</accession>
<keyword evidence="5" id="KW-0009">Actin-binding</keyword>
<dbReference type="PROSITE" id="PS00478">
    <property type="entry name" value="LIM_DOMAIN_1"/>
    <property type="match status" value="1"/>
</dbReference>
<dbReference type="PANTHER" id="PTHR11039:SF39">
    <property type="entry name" value="NEBULIN-RELATED-ANCHORING PROTEIN"/>
    <property type="match status" value="1"/>
</dbReference>
<keyword evidence="2" id="KW-0677">Repeat</keyword>
<dbReference type="OrthoDB" id="191061at2759"/>
<feature type="domain" description="LIM zinc-binding" evidence="7">
    <location>
        <begin position="4"/>
        <end position="64"/>
    </location>
</feature>
<evidence type="ECO:0000259" key="7">
    <source>
        <dbReference type="PROSITE" id="PS50023"/>
    </source>
</evidence>
<dbReference type="FunFam" id="2.10.110.10:FF:000110">
    <property type="entry name" value="Nebulin related anchoring protein"/>
    <property type="match status" value="1"/>
</dbReference>
<dbReference type="SUPFAM" id="SSF57716">
    <property type="entry name" value="Glucocorticoid receptor-like (DNA-binding domain)"/>
    <property type="match status" value="1"/>
</dbReference>
<dbReference type="GO" id="GO:0051015">
    <property type="term" value="F:actin filament binding"/>
    <property type="evidence" value="ECO:0007669"/>
    <property type="project" value="InterPro"/>
</dbReference>
<dbReference type="GO" id="GO:0071691">
    <property type="term" value="P:cardiac muscle thin filament assembly"/>
    <property type="evidence" value="ECO:0007669"/>
    <property type="project" value="TreeGrafter"/>
</dbReference>
<evidence type="ECO:0000256" key="3">
    <source>
        <dbReference type="ARBA" id="ARBA00022833"/>
    </source>
</evidence>
<evidence type="ECO:0000256" key="4">
    <source>
        <dbReference type="ARBA" id="ARBA00023038"/>
    </source>
</evidence>
<dbReference type="PANTHER" id="PTHR11039">
    <property type="entry name" value="NEBULIN"/>
    <property type="match status" value="1"/>
</dbReference>
<keyword evidence="1 6" id="KW-0479">Metal-binding</keyword>
<dbReference type="Gene3D" id="2.10.110.10">
    <property type="entry name" value="Cysteine Rich Protein"/>
    <property type="match status" value="1"/>
</dbReference>
<evidence type="ECO:0000256" key="1">
    <source>
        <dbReference type="ARBA" id="ARBA00022723"/>
    </source>
</evidence>
<dbReference type="CDD" id="cd09446">
    <property type="entry name" value="LIM_N_RAP"/>
    <property type="match status" value="1"/>
</dbReference>
<evidence type="ECO:0000313" key="9">
    <source>
        <dbReference type="Proteomes" id="UP000233556"/>
    </source>
</evidence>
<dbReference type="SMART" id="SM00227">
    <property type="entry name" value="NEBU"/>
    <property type="match status" value="4"/>
</dbReference>
<name>A0A2I0TN56_LIMLA</name>
<evidence type="ECO:0000256" key="5">
    <source>
        <dbReference type="ARBA" id="ARBA00023203"/>
    </source>
</evidence>
<dbReference type="Proteomes" id="UP000233556">
    <property type="component" value="Unassembled WGS sequence"/>
</dbReference>
<dbReference type="InterPro" id="IPR001781">
    <property type="entry name" value="Znf_LIM"/>
</dbReference>
<dbReference type="PROSITE" id="PS50023">
    <property type="entry name" value="LIM_DOMAIN_2"/>
    <property type="match status" value="1"/>
</dbReference>
<keyword evidence="3 6" id="KW-0862">Zinc</keyword>
<gene>
    <name evidence="8" type="ORF">llap_14534</name>
</gene>
<dbReference type="Pfam" id="PF00412">
    <property type="entry name" value="LIM"/>
    <property type="match status" value="1"/>
</dbReference>
<protein>
    <submittedName>
        <fullName evidence="8">Nebulin-related-anchoring protein isoform x2</fullName>
    </submittedName>
</protein>
<reference evidence="9" key="2">
    <citation type="submission" date="2017-12" db="EMBL/GenBank/DDBJ databases">
        <title>Genome sequence of the Bar-tailed Godwit (Limosa lapponica baueri).</title>
        <authorList>
            <person name="Lima N.C.B."/>
            <person name="Parody-Merino A.M."/>
            <person name="Battley P.F."/>
            <person name="Fidler A.E."/>
            <person name="Prosdocimi F."/>
        </authorList>
    </citation>
    <scope>NUCLEOTIDE SEQUENCE [LARGE SCALE GENOMIC DNA]</scope>
</reference>
<dbReference type="GO" id="GO:0046872">
    <property type="term" value="F:metal ion binding"/>
    <property type="evidence" value="ECO:0007669"/>
    <property type="project" value="UniProtKB-KW"/>
</dbReference>
<keyword evidence="9" id="KW-1185">Reference proteome</keyword>
<organism evidence="8 9">
    <name type="scientific">Limosa lapponica baueri</name>
    <dbReference type="NCBI Taxonomy" id="1758121"/>
    <lineage>
        <taxon>Eukaryota</taxon>
        <taxon>Metazoa</taxon>
        <taxon>Chordata</taxon>
        <taxon>Craniata</taxon>
        <taxon>Vertebrata</taxon>
        <taxon>Euteleostomi</taxon>
        <taxon>Archelosauria</taxon>
        <taxon>Archosauria</taxon>
        <taxon>Dinosauria</taxon>
        <taxon>Saurischia</taxon>
        <taxon>Theropoda</taxon>
        <taxon>Coelurosauria</taxon>
        <taxon>Aves</taxon>
        <taxon>Neognathae</taxon>
        <taxon>Neoaves</taxon>
        <taxon>Charadriiformes</taxon>
        <taxon>Scolopacidae</taxon>
        <taxon>Limosa</taxon>
    </lineage>
</organism>
<dbReference type="Pfam" id="PF00880">
    <property type="entry name" value="Nebulin"/>
    <property type="match status" value="1"/>
</dbReference>
<dbReference type="PROSITE" id="PS51216">
    <property type="entry name" value="NEBULIN"/>
    <property type="match status" value="1"/>
</dbReference>
<dbReference type="SMART" id="SM00132">
    <property type="entry name" value="LIM"/>
    <property type="match status" value="1"/>
</dbReference>
<keyword evidence="4 6" id="KW-0440">LIM domain</keyword>